<proteinExistence type="predicted"/>
<evidence type="ECO:0000313" key="3">
    <source>
        <dbReference type="Proteomes" id="UP001341444"/>
    </source>
</evidence>
<organism evidence="2 3">
    <name type="scientific">Heyndrickxia acidicola</name>
    <dbReference type="NCBI Taxonomy" id="209389"/>
    <lineage>
        <taxon>Bacteria</taxon>
        <taxon>Bacillati</taxon>
        <taxon>Bacillota</taxon>
        <taxon>Bacilli</taxon>
        <taxon>Bacillales</taxon>
        <taxon>Bacillaceae</taxon>
        <taxon>Heyndrickxia</taxon>
    </lineage>
</organism>
<comment type="caution">
    <text evidence="2">The sequence shown here is derived from an EMBL/GenBank/DDBJ whole genome shotgun (WGS) entry which is preliminary data.</text>
</comment>
<keyword evidence="1" id="KW-0812">Transmembrane</keyword>
<reference evidence="2 3" key="1">
    <citation type="submission" date="2023-03" db="EMBL/GenBank/DDBJ databases">
        <title>Bacillus Genome Sequencing.</title>
        <authorList>
            <person name="Dunlap C."/>
        </authorList>
    </citation>
    <scope>NUCLEOTIDE SEQUENCE [LARGE SCALE GENOMIC DNA]</scope>
    <source>
        <strain evidence="2 3">B-23453</strain>
    </source>
</reference>
<keyword evidence="1" id="KW-0472">Membrane</keyword>
<name>A0ABU6MQL5_9BACI</name>
<accession>A0ABU6MQL5</accession>
<feature type="transmembrane region" description="Helical" evidence="1">
    <location>
        <begin position="28"/>
        <end position="47"/>
    </location>
</feature>
<feature type="transmembrane region" description="Helical" evidence="1">
    <location>
        <begin position="94"/>
        <end position="114"/>
    </location>
</feature>
<sequence>MAFAICVLITWFVICTLSIIPKTFKAVDLIFIYFLNTIFELSIFSLFHINLHWFNVGTSTELAFADLVLRLVMVPLVFVIATQILFYSVGAWKWLVQVVIILLFIPFSKFLEYLKILHLTQHWNMFYTILMFFSYAFFSWLMGKFMIFLDRKEGEQL</sequence>
<gene>
    <name evidence="2" type="ORF">P4T90_21000</name>
</gene>
<evidence type="ECO:0000313" key="2">
    <source>
        <dbReference type="EMBL" id="MED1205517.1"/>
    </source>
</evidence>
<keyword evidence="1" id="KW-1133">Transmembrane helix</keyword>
<dbReference type="Proteomes" id="UP001341444">
    <property type="component" value="Unassembled WGS sequence"/>
</dbReference>
<dbReference type="EMBL" id="JARMAB010000036">
    <property type="protein sequence ID" value="MED1205517.1"/>
    <property type="molecule type" value="Genomic_DNA"/>
</dbReference>
<evidence type="ECO:0000256" key="1">
    <source>
        <dbReference type="SAM" id="Phobius"/>
    </source>
</evidence>
<dbReference type="RefSeq" id="WP_066263739.1">
    <property type="nucleotide sequence ID" value="NZ_JARMAB010000036.1"/>
</dbReference>
<feature type="transmembrane region" description="Helical" evidence="1">
    <location>
        <begin position="67"/>
        <end position="88"/>
    </location>
</feature>
<protein>
    <submittedName>
        <fullName evidence="2">Uncharacterized protein</fullName>
    </submittedName>
</protein>
<feature type="transmembrane region" description="Helical" evidence="1">
    <location>
        <begin position="126"/>
        <end position="149"/>
    </location>
</feature>
<keyword evidence="3" id="KW-1185">Reference proteome</keyword>